<dbReference type="Gene3D" id="3.30.70.270">
    <property type="match status" value="1"/>
</dbReference>
<evidence type="ECO:0000259" key="2">
    <source>
        <dbReference type="PROSITE" id="PS50883"/>
    </source>
</evidence>
<dbReference type="EMBL" id="AFWE01000029">
    <property type="protein sequence ID" value="EGU41861.1"/>
    <property type="molecule type" value="Genomic_DNA"/>
</dbReference>
<dbReference type="PROSITE" id="PS50887">
    <property type="entry name" value="GGDEF"/>
    <property type="match status" value="1"/>
</dbReference>
<dbReference type="SUPFAM" id="SSF55073">
    <property type="entry name" value="Nucleotide cyclase"/>
    <property type="match status" value="1"/>
</dbReference>
<evidence type="ECO:0000313" key="4">
    <source>
        <dbReference type="EMBL" id="EGU41861.1"/>
    </source>
</evidence>
<dbReference type="CDD" id="cd01948">
    <property type="entry name" value="EAL"/>
    <property type="match status" value="1"/>
</dbReference>
<dbReference type="Proteomes" id="UP000004349">
    <property type="component" value="Unassembled WGS sequence"/>
</dbReference>
<dbReference type="InterPro" id="IPR052155">
    <property type="entry name" value="Biofilm_reg_signaling"/>
</dbReference>
<dbReference type="PROSITE" id="PS50883">
    <property type="entry name" value="EAL"/>
    <property type="match status" value="1"/>
</dbReference>
<reference evidence="4 5" key="1">
    <citation type="journal article" date="2012" name="Int. J. Syst. Evol. Microbiol.">
        <title>Vibrio caribbeanicus sp. nov., isolated from the marine sponge Scleritoderma cyanea.</title>
        <authorList>
            <person name="Hoffmann M."/>
            <person name="Monday S.R."/>
            <person name="Allard M.W."/>
            <person name="Strain E.A."/>
            <person name="Whittaker P."/>
            <person name="Naum M."/>
            <person name="McCarthy P.J."/>
            <person name="Lopez J.V."/>
            <person name="Fischer M."/>
            <person name="Brown E.W."/>
        </authorList>
    </citation>
    <scope>NUCLEOTIDE SEQUENCE [LARGE SCALE GENOMIC DNA]</scope>
    <source>
        <strain evidence="4 5">LMG 19158</strain>
    </source>
</reference>
<feature type="domain" description="EAL" evidence="2">
    <location>
        <begin position="652"/>
        <end position="910"/>
    </location>
</feature>
<dbReference type="eggNOG" id="COG3322">
    <property type="taxonomic scope" value="Bacteria"/>
</dbReference>
<protein>
    <submittedName>
        <fullName evidence="4">GGDEF family protein</fullName>
    </submittedName>
</protein>
<keyword evidence="1" id="KW-1133">Transmembrane helix</keyword>
<sequence>MTTFRFIQSKLRYKTTLYFCLGMIGMVISFIFISRSFFLYSLNELENMEMTRASDQAKSVINIMIADQQEHSYDWANWDETYQLLQDGDTQTFRSRNLYLDTLNTLALDLMVFVTLEGDVIEHLSRKNDPNHALCLVSTLMSQQSIKKHIASSHNTHNAYANSIADLFRVDNEVWAVSVTPIRNSEATKPSVGWLVWGKNLTKRFPGEFQSILSAQNRLALSLPDDMERSAQVNKATTMILRQGDSIVQWSPLSSNDSSPVAFLVTKAPREHFHRSSSLFAYLFMAVGLSTTVIAGGSFVFFKKGVATRFNTFEKGINLLFDKYQLSDQSSGKADELDRATQLVEALTTNALVAEGKVLDTQQKYRALYESKSVGLLVVLESKIIDLNNKTLDLLGYTREALICQSLATLCSTNEYEYHLELLYHQLSNGQLSFEAQLVARNGDIVDCQIEAASIQHNGQNALLFLIHDMGIQKKQQALIEELSGRDPVSGLKNRPTILKQVSQLIESEPNRFSLMYIAIENLKQVSAIYGHLVFDDAIRHATGVFNDLLSHYRVGRISEFEFIAIIPTDADAEQALDLANKLIDSLTNKTEICGLAIDLNCKVVMVERKLTHHSLAYLLQAAYYSAQSEHGHQSKEVIMMSEGLSEDAQTALKITRELESAISGGQIGVLFQPIIDTKSEQINGFEALARWFHPTLGTVSPDVFIPLAEQNNLIVQLGESVLRQSCAFIHHLNQLRREQGLSPLSIHVNLSAKHFYHTDLTDHLTQVMDEFELCDSQLVVELTESMLMGVEAETIARMNEIKQLGIQLALDDFGTGYASFSTLIPFPLDIVKLDKSYIDQIETSDRAEILVRNLANMTQELGLITVAEGVERLKQVHQLREWNIDEIQGYYFYKPMSAQQATKLFTTALT</sequence>
<evidence type="ECO:0000259" key="3">
    <source>
        <dbReference type="PROSITE" id="PS50887"/>
    </source>
</evidence>
<comment type="caution">
    <text evidence="4">The sequence shown here is derived from an EMBL/GenBank/DDBJ whole genome shotgun (WGS) entry which is preliminary data.</text>
</comment>
<dbReference type="Gene3D" id="3.30.450.20">
    <property type="entry name" value="PAS domain"/>
    <property type="match status" value="1"/>
</dbReference>
<accession>F9RIU9</accession>
<dbReference type="PANTHER" id="PTHR44757:SF2">
    <property type="entry name" value="BIOFILM ARCHITECTURE MAINTENANCE PROTEIN MBAA"/>
    <property type="match status" value="1"/>
</dbReference>
<dbReference type="NCBIfam" id="TIGR00229">
    <property type="entry name" value="sensory_box"/>
    <property type="match status" value="1"/>
</dbReference>
<dbReference type="InterPro" id="IPR035919">
    <property type="entry name" value="EAL_sf"/>
</dbReference>
<feature type="transmembrane region" description="Helical" evidence="1">
    <location>
        <begin position="16"/>
        <end position="42"/>
    </location>
</feature>
<dbReference type="InterPro" id="IPR035965">
    <property type="entry name" value="PAS-like_dom_sf"/>
</dbReference>
<dbReference type="eggNOG" id="COG5001">
    <property type="taxonomic scope" value="Bacteria"/>
</dbReference>
<dbReference type="InterPro" id="IPR000014">
    <property type="entry name" value="PAS"/>
</dbReference>
<dbReference type="SUPFAM" id="SSF55785">
    <property type="entry name" value="PYP-like sensor domain (PAS domain)"/>
    <property type="match status" value="1"/>
</dbReference>
<dbReference type="SUPFAM" id="SSF141868">
    <property type="entry name" value="EAL domain-like"/>
    <property type="match status" value="1"/>
</dbReference>
<dbReference type="CDD" id="cd00130">
    <property type="entry name" value="PAS"/>
    <property type="match status" value="1"/>
</dbReference>
<name>F9RIU9_9VIBR</name>
<dbReference type="InterPro" id="IPR000160">
    <property type="entry name" value="GGDEF_dom"/>
</dbReference>
<dbReference type="InterPro" id="IPR007892">
    <property type="entry name" value="CHASE4"/>
</dbReference>
<keyword evidence="1" id="KW-0812">Transmembrane</keyword>
<organism evidence="4 5">
    <name type="scientific">Vibrio scophthalmi LMG 19158</name>
    <dbReference type="NCBI Taxonomy" id="870967"/>
    <lineage>
        <taxon>Bacteria</taxon>
        <taxon>Pseudomonadati</taxon>
        <taxon>Pseudomonadota</taxon>
        <taxon>Gammaproteobacteria</taxon>
        <taxon>Vibrionales</taxon>
        <taxon>Vibrionaceae</taxon>
        <taxon>Vibrio</taxon>
    </lineage>
</organism>
<evidence type="ECO:0000313" key="5">
    <source>
        <dbReference type="Proteomes" id="UP000004349"/>
    </source>
</evidence>
<dbReference type="SMART" id="SM00267">
    <property type="entry name" value="GGDEF"/>
    <property type="match status" value="1"/>
</dbReference>
<dbReference type="SMART" id="SM00091">
    <property type="entry name" value="PAS"/>
    <property type="match status" value="1"/>
</dbReference>
<dbReference type="Pfam" id="PF00990">
    <property type="entry name" value="GGDEF"/>
    <property type="match status" value="1"/>
</dbReference>
<feature type="transmembrane region" description="Helical" evidence="1">
    <location>
        <begin position="279"/>
        <end position="302"/>
    </location>
</feature>
<dbReference type="Gene3D" id="3.20.20.450">
    <property type="entry name" value="EAL domain"/>
    <property type="match status" value="1"/>
</dbReference>
<dbReference type="Pfam" id="PF13426">
    <property type="entry name" value="PAS_9"/>
    <property type="match status" value="1"/>
</dbReference>
<gene>
    <name evidence="4" type="ORF">VIS19158_10659</name>
</gene>
<dbReference type="SMART" id="SM00052">
    <property type="entry name" value="EAL"/>
    <property type="match status" value="1"/>
</dbReference>
<dbReference type="InterPro" id="IPR043128">
    <property type="entry name" value="Rev_trsase/Diguanyl_cyclase"/>
</dbReference>
<evidence type="ECO:0000256" key="1">
    <source>
        <dbReference type="SAM" id="Phobius"/>
    </source>
</evidence>
<dbReference type="InterPro" id="IPR029787">
    <property type="entry name" value="Nucleotide_cyclase"/>
</dbReference>
<dbReference type="Pfam" id="PF05228">
    <property type="entry name" value="CHASE4"/>
    <property type="match status" value="1"/>
</dbReference>
<keyword evidence="1" id="KW-0472">Membrane</keyword>
<proteinExistence type="predicted"/>
<dbReference type="Pfam" id="PF00563">
    <property type="entry name" value="EAL"/>
    <property type="match status" value="1"/>
</dbReference>
<dbReference type="InterPro" id="IPR001633">
    <property type="entry name" value="EAL_dom"/>
</dbReference>
<dbReference type="PANTHER" id="PTHR44757">
    <property type="entry name" value="DIGUANYLATE CYCLASE DGCP"/>
    <property type="match status" value="1"/>
</dbReference>
<feature type="domain" description="GGDEF" evidence="3">
    <location>
        <begin position="511"/>
        <end position="641"/>
    </location>
</feature>
<dbReference type="AlphaFoldDB" id="F9RIU9"/>